<dbReference type="PIRSF" id="PIRSF500136">
    <property type="entry name" value="UDP_ManNAc_DH"/>
    <property type="match status" value="1"/>
</dbReference>
<sequence>MGKLNIIGLGYIGLPTSLMFAANGVEVVGTDLNVELVNTLNRGELTFEEEGLEQVFNSALDRGIKFQTEYEKTNRYIITVPTPYIADSKKIDAKYVIAATKQVLKICEPNTILVIESTISPGTIDRFVRPIIEEFGFKIGQDIHLVHAPERIIPGKMVYELEHNSRTIGADSREVGEEVKSWYESFCKNEIVVTDIKTAEMSKVVENTFRDINIAFANELAKMCDREGMDVYELIRIANKHPRVNILTPGPGVGGHCISVDPWFLVGDYPDIVNVVLGAREVNDGMPQYVFDKIHKIMKENNIKDYSKVGLYGLTYKENVDDMRESPTLQLLDIFEKYNIDTIKVYDPFIKEKKFEGQVMNLDNFLADTELVVVLVSHDEIRNNQELLSEKIVYDTRNIIEVCEKVYRI</sequence>
<dbReference type="InterPro" id="IPR001732">
    <property type="entry name" value="UDP-Glc/GDP-Man_DH_N"/>
</dbReference>
<dbReference type="InterPro" id="IPR036220">
    <property type="entry name" value="UDP-Glc/GDP-Man_DH_C_sf"/>
</dbReference>
<dbReference type="SMART" id="SM00984">
    <property type="entry name" value="UDPG_MGDP_dh_C"/>
    <property type="match status" value="1"/>
</dbReference>
<organism evidence="5 6">
    <name type="scientific">Clostridium hominis</name>
    <dbReference type="NCBI Taxonomy" id="2763036"/>
    <lineage>
        <taxon>Bacteria</taxon>
        <taxon>Bacillati</taxon>
        <taxon>Bacillota</taxon>
        <taxon>Clostridia</taxon>
        <taxon>Eubacteriales</taxon>
        <taxon>Clostridiaceae</taxon>
        <taxon>Clostridium</taxon>
    </lineage>
</organism>
<dbReference type="EMBL" id="JACOOO010000013">
    <property type="protein sequence ID" value="MBC5628716.1"/>
    <property type="molecule type" value="Genomic_DNA"/>
</dbReference>
<evidence type="ECO:0000313" key="5">
    <source>
        <dbReference type="EMBL" id="MBC5628716.1"/>
    </source>
</evidence>
<dbReference type="Pfam" id="PF00984">
    <property type="entry name" value="UDPG_MGDP_dh"/>
    <property type="match status" value="1"/>
</dbReference>
<dbReference type="Proteomes" id="UP000596929">
    <property type="component" value="Unassembled WGS sequence"/>
</dbReference>
<dbReference type="InterPro" id="IPR036291">
    <property type="entry name" value="NAD(P)-bd_dom_sf"/>
</dbReference>
<protein>
    <submittedName>
        <fullName evidence="5">Nucleotide sugar dehydrogenase</fullName>
    </submittedName>
</protein>
<dbReference type="PANTHER" id="PTHR43491">
    <property type="entry name" value="UDP-N-ACETYL-D-MANNOSAMINE DEHYDROGENASE"/>
    <property type="match status" value="1"/>
</dbReference>
<dbReference type="InterPro" id="IPR008927">
    <property type="entry name" value="6-PGluconate_DH-like_C_sf"/>
</dbReference>
<proteinExistence type="inferred from homology"/>
<dbReference type="PIRSF" id="PIRSF000124">
    <property type="entry name" value="UDPglc_GDPman_dh"/>
    <property type="match status" value="1"/>
</dbReference>
<evidence type="ECO:0000256" key="1">
    <source>
        <dbReference type="ARBA" id="ARBA00023002"/>
    </source>
</evidence>
<accession>A0ABR7DBF8</accession>
<name>A0ABR7DBF8_9CLOT</name>
<dbReference type="NCBIfam" id="TIGR03026">
    <property type="entry name" value="NDP-sugDHase"/>
    <property type="match status" value="1"/>
</dbReference>
<evidence type="ECO:0000313" key="6">
    <source>
        <dbReference type="Proteomes" id="UP000596929"/>
    </source>
</evidence>
<dbReference type="Pfam" id="PF03720">
    <property type="entry name" value="UDPG_MGDP_dh_C"/>
    <property type="match status" value="1"/>
</dbReference>
<dbReference type="SUPFAM" id="SSF48179">
    <property type="entry name" value="6-phosphogluconate dehydrogenase C-terminal domain-like"/>
    <property type="match status" value="1"/>
</dbReference>
<evidence type="ECO:0000259" key="4">
    <source>
        <dbReference type="SMART" id="SM00984"/>
    </source>
</evidence>
<keyword evidence="6" id="KW-1185">Reference proteome</keyword>
<evidence type="ECO:0000256" key="3">
    <source>
        <dbReference type="PIRNR" id="PIRNR000124"/>
    </source>
</evidence>
<dbReference type="InterPro" id="IPR017476">
    <property type="entry name" value="UDP-Glc/GDP-Man"/>
</dbReference>
<dbReference type="RefSeq" id="WP_186859685.1">
    <property type="nucleotide sequence ID" value="NZ_JACOOO010000013.1"/>
</dbReference>
<dbReference type="InterPro" id="IPR014027">
    <property type="entry name" value="UDP-Glc/GDP-Man_DH_C"/>
</dbReference>
<dbReference type="SUPFAM" id="SSF51735">
    <property type="entry name" value="NAD(P)-binding Rossmann-fold domains"/>
    <property type="match status" value="1"/>
</dbReference>
<evidence type="ECO:0000256" key="2">
    <source>
        <dbReference type="ARBA" id="ARBA00023027"/>
    </source>
</evidence>
<feature type="domain" description="UDP-glucose/GDP-mannose dehydrogenase C-terminal" evidence="4">
    <location>
        <begin position="310"/>
        <end position="402"/>
    </location>
</feature>
<dbReference type="SUPFAM" id="SSF52413">
    <property type="entry name" value="UDP-glucose/GDP-mannose dehydrogenase C-terminal domain"/>
    <property type="match status" value="1"/>
</dbReference>
<comment type="caution">
    <text evidence="5">The sequence shown here is derived from an EMBL/GenBank/DDBJ whole genome shotgun (WGS) entry which is preliminary data.</text>
</comment>
<keyword evidence="1" id="KW-0560">Oxidoreductase</keyword>
<reference evidence="5 6" key="1">
    <citation type="submission" date="2020-08" db="EMBL/GenBank/DDBJ databases">
        <title>Genome public.</title>
        <authorList>
            <person name="Liu C."/>
            <person name="Sun Q."/>
        </authorList>
    </citation>
    <scope>NUCLEOTIDE SEQUENCE [LARGE SCALE GENOMIC DNA]</scope>
    <source>
        <strain evidence="5 6">NSJ-6</strain>
    </source>
</reference>
<dbReference type="Gene3D" id="3.40.50.720">
    <property type="entry name" value="NAD(P)-binding Rossmann-like Domain"/>
    <property type="match status" value="2"/>
</dbReference>
<comment type="similarity">
    <text evidence="3">Belongs to the UDP-glucose/GDP-mannose dehydrogenase family.</text>
</comment>
<gene>
    <name evidence="5" type="ORF">H8S20_07420</name>
</gene>
<dbReference type="PANTHER" id="PTHR43491:SF1">
    <property type="entry name" value="UDP-N-ACETYL-D-MANNOSAMINE DEHYDROGENASE"/>
    <property type="match status" value="1"/>
</dbReference>
<keyword evidence="2" id="KW-0520">NAD</keyword>
<dbReference type="InterPro" id="IPR028359">
    <property type="entry name" value="UDP_ManNAc/GlcNAc_DH"/>
</dbReference>
<dbReference type="InterPro" id="IPR014026">
    <property type="entry name" value="UDP-Glc/GDP-Man_DH_dimer"/>
</dbReference>
<dbReference type="Pfam" id="PF03721">
    <property type="entry name" value="UDPG_MGDP_dh_N"/>
    <property type="match status" value="1"/>
</dbReference>